<dbReference type="GO" id="GO:0005886">
    <property type="term" value="C:plasma membrane"/>
    <property type="evidence" value="ECO:0007669"/>
    <property type="project" value="TreeGrafter"/>
</dbReference>
<dbReference type="FunFam" id="1.10.510.10:FF:001023">
    <property type="entry name" value="Os07g0541700 protein"/>
    <property type="match status" value="1"/>
</dbReference>
<comment type="caution">
    <text evidence="11">The sequence shown here is derived from an EMBL/GenBank/DDBJ whole genome shotgun (WGS) entry which is preliminary data.</text>
</comment>
<dbReference type="SMART" id="SM00220">
    <property type="entry name" value="S_TKc"/>
    <property type="match status" value="1"/>
</dbReference>
<dbReference type="InterPro" id="IPR000719">
    <property type="entry name" value="Prot_kinase_dom"/>
</dbReference>
<dbReference type="PANTHER" id="PTHR27002">
    <property type="entry name" value="RECEPTOR-LIKE SERINE/THREONINE-PROTEIN KINASE SD1-8"/>
    <property type="match status" value="1"/>
</dbReference>
<evidence type="ECO:0000256" key="1">
    <source>
        <dbReference type="ARBA" id="ARBA00012513"/>
    </source>
</evidence>
<dbReference type="EC" id="2.7.11.1" evidence="1"/>
<evidence type="ECO:0000256" key="3">
    <source>
        <dbReference type="ARBA" id="ARBA00022679"/>
    </source>
</evidence>
<organism evidence="11 12">
    <name type="scientific">Gossypium harknessii</name>
    <dbReference type="NCBI Taxonomy" id="34285"/>
    <lineage>
        <taxon>Eukaryota</taxon>
        <taxon>Viridiplantae</taxon>
        <taxon>Streptophyta</taxon>
        <taxon>Embryophyta</taxon>
        <taxon>Tracheophyta</taxon>
        <taxon>Spermatophyta</taxon>
        <taxon>Magnoliopsida</taxon>
        <taxon>eudicotyledons</taxon>
        <taxon>Gunneridae</taxon>
        <taxon>Pentapetalae</taxon>
        <taxon>rosids</taxon>
        <taxon>malvids</taxon>
        <taxon>Malvales</taxon>
        <taxon>Malvaceae</taxon>
        <taxon>Malvoideae</taxon>
        <taxon>Gossypium</taxon>
    </lineage>
</organism>
<dbReference type="SUPFAM" id="SSF56112">
    <property type="entry name" value="Protein kinase-like (PK-like)"/>
    <property type="match status" value="1"/>
</dbReference>
<dbReference type="Gene3D" id="3.30.200.20">
    <property type="entry name" value="Phosphorylase Kinase, domain 1"/>
    <property type="match status" value="1"/>
</dbReference>
<feature type="region of interest" description="Disordered" evidence="9">
    <location>
        <begin position="281"/>
        <end position="300"/>
    </location>
</feature>
<keyword evidence="4" id="KW-0547">Nucleotide-binding</keyword>
<reference evidence="11 12" key="1">
    <citation type="journal article" date="2019" name="Genome Biol. Evol.">
        <title>Insights into the evolution of the New World diploid cottons (Gossypium, subgenus Houzingenia) based on genome sequencing.</title>
        <authorList>
            <person name="Grover C.E."/>
            <person name="Arick M.A. 2nd"/>
            <person name="Thrash A."/>
            <person name="Conover J.L."/>
            <person name="Sanders W.S."/>
            <person name="Peterson D.G."/>
            <person name="Frelichowski J.E."/>
            <person name="Scheffler J.A."/>
            <person name="Scheffler B.E."/>
            <person name="Wendel J.F."/>
        </authorList>
    </citation>
    <scope>NUCLEOTIDE SEQUENCE [LARGE SCALE GENOMIC DNA]</scope>
    <source>
        <strain evidence="11">0</strain>
        <tissue evidence="11">Leaf</tissue>
    </source>
</reference>
<evidence type="ECO:0000256" key="8">
    <source>
        <dbReference type="ARBA" id="ARBA00048679"/>
    </source>
</evidence>
<keyword evidence="5" id="KW-0418">Kinase</keyword>
<keyword evidence="2" id="KW-0723">Serine/threonine-protein kinase</keyword>
<protein>
    <recommendedName>
        <fullName evidence="1">non-specific serine/threonine protein kinase</fullName>
        <ecNumber evidence="1">2.7.11.1</ecNumber>
    </recommendedName>
</protein>
<dbReference type="PANTHER" id="PTHR27002:SF1080">
    <property type="entry name" value="CYSTEINE-RICH RECEPTOR-LIKE PROTEIN KINASE 29"/>
    <property type="match status" value="1"/>
</dbReference>
<keyword evidence="6" id="KW-0067">ATP-binding</keyword>
<proteinExistence type="predicted"/>
<dbReference type="PIRSF" id="PIRSF000654">
    <property type="entry name" value="Integrin-linked_kinase"/>
    <property type="match status" value="1"/>
</dbReference>
<dbReference type="Gene3D" id="1.10.510.10">
    <property type="entry name" value="Transferase(Phosphotransferase) domain 1"/>
    <property type="match status" value="1"/>
</dbReference>
<evidence type="ECO:0000256" key="5">
    <source>
        <dbReference type="ARBA" id="ARBA00022777"/>
    </source>
</evidence>
<keyword evidence="3" id="KW-0808">Transferase</keyword>
<dbReference type="AlphaFoldDB" id="A0A7J9HTI1"/>
<evidence type="ECO:0000256" key="4">
    <source>
        <dbReference type="ARBA" id="ARBA00022741"/>
    </source>
</evidence>
<accession>A0A7J9HTI1</accession>
<comment type="catalytic activity">
    <reaction evidence="7">
        <text>L-threonyl-[protein] + ATP = O-phospho-L-threonyl-[protein] + ADP + H(+)</text>
        <dbReference type="Rhea" id="RHEA:46608"/>
        <dbReference type="Rhea" id="RHEA-COMP:11060"/>
        <dbReference type="Rhea" id="RHEA-COMP:11605"/>
        <dbReference type="ChEBI" id="CHEBI:15378"/>
        <dbReference type="ChEBI" id="CHEBI:30013"/>
        <dbReference type="ChEBI" id="CHEBI:30616"/>
        <dbReference type="ChEBI" id="CHEBI:61977"/>
        <dbReference type="ChEBI" id="CHEBI:456216"/>
        <dbReference type="EC" id="2.7.11.1"/>
    </reaction>
</comment>
<dbReference type="InterPro" id="IPR001245">
    <property type="entry name" value="Ser-Thr/Tyr_kinase_cat_dom"/>
</dbReference>
<evidence type="ECO:0000256" key="2">
    <source>
        <dbReference type="ARBA" id="ARBA00022527"/>
    </source>
</evidence>
<name>A0A7J9HTI1_9ROSI</name>
<dbReference type="Pfam" id="PF07714">
    <property type="entry name" value="PK_Tyr_Ser-Thr"/>
    <property type="match status" value="1"/>
</dbReference>
<evidence type="ECO:0000313" key="12">
    <source>
        <dbReference type="Proteomes" id="UP000593560"/>
    </source>
</evidence>
<comment type="catalytic activity">
    <reaction evidence="8">
        <text>L-seryl-[protein] + ATP = O-phospho-L-seryl-[protein] + ADP + H(+)</text>
        <dbReference type="Rhea" id="RHEA:17989"/>
        <dbReference type="Rhea" id="RHEA-COMP:9863"/>
        <dbReference type="Rhea" id="RHEA-COMP:11604"/>
        <dbReference type="ChEBI" id="CHEBI:15378"/>
        <dbReference type="ChEBI" id="CHEBI:29999"/>
        <dbReference type="ChEBI" id="CHEBI:30616"/>
        <dbReference type="ChEBI" id="CHEBI:83421"/>
        <dbReference type="ChEBI" id="CHEBI:456216"/>
        <dbReference type="EC" id="2.7.11.1"/>
    </reaction>
</comment>
<evidence type="ECO:0000256" key="7">
    <source>
        <dbReference type="ARBA" id="ARBA00047899"/>
    </source>
</evidence>
<dbReference type="InterPro" id="IPR011009">
    <property type="entry name" value="Kinase-like_dom_sf"/>
</dbReference>
<evidence type="ECO:0000256" key="6">
    <source>
        <dbReference type="ARBA" id="ARBA00022840"/>
    </source>
</evidence>
<dbReference type="EMBL" id="JABFAD010000011">
    <property type="protein sequence ID" value="MBA0813170.1"/>
    <property type="molecule type" value="Genomic_DNA"/>
</dbReference>
<sequence>GKLKNGQEIVVKRLSKHSSQGELEFRNEILLVAKLQDRNLVSLLGFCLEGIKRILVYEYVSNGSLDQFIFGTTSLFIPYTLEMCYKIICGIARGILYLHEHSRLKIINCDLKASNVLLDEEINPKITDFGLARLFSMNQIQGNTHRIVRTYGYMALEYAVHGEFLVKCDVFSFRVLLLETVIGKRNSWMNDSGELEHLPSYKEGTSEKLLNLMLRNSSNSKEKIIRCIHIDLLCVQELAAKRPTMASVVLMLNTNSLSLPPPLQPAFLMYGNMLEAGLSTFDENSRSNQPVQSRDSDATP</sequence>
<dbReference type="PROSITE" id="PS50011">
    <property type="entry name" value="PROTEIN_KINASE_DOM"/>
    <property type="match status" value="1"/>
</dbReference>
<dbReference type="GO" id="GO:0004674">
    <property type="term" value="F:protein serine/threonine kinase activity"/>
    <property type="evidence" value="ECO:0007669"/>
    <property type="project" value="UniProtKB-KW"/>
</dbReference>
<gene>
    <name evidence="11" type="ORF">Gohar_027045</name>
</gene>
<feature type="domain" description="Protein kinase" evidence="10">
    <location>
        <begin position="1"/>
        <end position="267"/>
    </location>
</feature>
<dbReference type="OrthoDB" id="993408at2759"/>
<dbReference type="GO" id="GO:0005524">
    <property type="term" value="F:ATP binding"/>
    <property type="evidence" value="ECO:0007669"/>
    <property type="project" value="UniProtKB-KW"/>
</dbReference>
<dbReference type="Proteomes" id="UP000593560">
    <property type="component" value="Unassembled WGS sequence"/>
</dbReference>
<evidence type="ECO:0000259" key="10">
    <source>
        <dbReference type="PROSITE" id="PS50011"/>
    </source>
</evidence>
<feature type="non-terminal residue" evidence="11">
    <location>
        <position position="300"/>
    </location>
</feature>
<evidence type="ECO:0000256" key="9">
    <source>
        <dbReference type="SAM" id="MobiDB-lite"/>
    </source>
</evidence>
<keyword evidence="12" id="KW-1185">Reference proteome</keyword>
<evidence type="ECO:0000313" key="11">
    <source>
        <dbReference type="EMBL" id="MBA0813170.1"/>
    </source>
</evidence>